<dbReference type="PANTHER" id="PTHR42305:SF1">
    <property type="entry name" value="MEMBRANE PROTEIN RV1733C-RELATED"/>
    <property type="match status" value="1"/>
</dbReference>
<keyword evidence="1" id="KW-0812">Transmembrane</keyword>
<dbReference type="OrthoDB" id="4482438at2"/>
<sequence>MESSRPLTLRWWRLAPWSRNSLMRPTDRVESLAVLTVALFVLMLVPCAAAFGTVTYTDLSEQSLTDRVNRHVTAAVLVDDPRPRMDDGFTRSPLIHDYAPARWAGSDGLPRTGDVEAPPNAQVGDTVDVWIDANGDVVDAPRTGTENAAIAVSAALCVWAIGATTAILLLAIGRWAGARNRMRQWDREWGNVDRTPGWTIN</sequence>
<feature type="transmembrane region" description="Helical" evidence="1">
    <location>
        <begin position="148"/>
        <end position="173"/>
    </location>
</feature>
<proteinExistence type="predicted"/>
<keyword evidence="3" id="KW-1185">Reference proteome</keyword>
<reference evidence="2 3" key="1">
    <citation type="submission" date="2017-05" db="EMBL/GenBank/DDBJ databases">
        <title>Isolation of Rhodococcus sp. S2-17 biodegrading of BP-3.</title>
        <authorList>
            <person name="Lee Y."/>
            <person name="Kim K.H."/>
            <person name="Chun B.H."/>
            <person name="Jung H.S."/>
            <person name="Jeon C.O."/>
        </authorList>
    </citation>
    <scope>NUCLEOTIDE SEQUENCE [LARGE SCALE GENOMIC DNA]</scope>
    <source>
        <strain evidence="2 3">S2-17</strain>
    </source>
</reference>
<dbReference type="RefSeq" id="WP_109334966.1">
    <property type="nucleotide sequence ID" value="NZ_CP021354.1"/>
</dbReference>
<evidence type="ECO:0008006" key="4">
    <source>
        <dbReference type="Google" id="ProtNLM"/>
    </source>
</evidence>
<dbReference type="KEGG" id="roz:CBI38_09615"/>
<dbReference type="PANTHER" id="PTHR42305">
    <property type="entry name" value="MEMBRANE PROTEIN RV1733C-RELATED"/>
    <property type="match status" value="1"/>
</dbReference>
<dbReference type="EMBL" id="CP021354">
    <property type="protein sequence ID" value="AWK75438.1"/>
    <property type="molecule type" value="Genomic_DNA"/>
</dbReference>
<evidence type="ECO:0000256" key="1">
    <source>
        <dbReference type="SAM" id="Phobius"/>
    </source>
</evidence>
<dbReference type="Proteomes" id="UP000245711">
    <property type="component" value="Chromosome"/>
</dbReference>
<keyword evidence="1" id="KW-0472">Membrane</keyword>
<gene>
    <name evidence="2" type="ORF">CBI38_09615</name>
</gene>
<keyword evidence="1" id="KW-1133">Transmembrane helix</keyword>
<protein>
    <recommendedName>
        <fullName evidence="4">Transmembrane protein</fullName>
    </recommendedName>
</protein>
<dbReference type="AlphaFoldDB" id="A0A2S2C3V2"/>
<dbReference type="InterPro" id="IPR039708">
    <property type="entry name" value="MT1774/Rv1733c-like"/>
</dbReference>
<evidence type="ECO:0000313" key="3">
    <source>
        <dbReference type="Proteomes" id="UP000245711"/>
    </source>
</evidence>
<organism evidence="2 3">
    <name type="scientific">Rhodococcus oxybenzonivorans</name>
    <dbReference type="NCBI Taxonomy" id="1990687"/>
    <lineage>
        <taxon>Bacteria</taxon>
        <taxon>Bacillati</taxon>
        <taxon>Actinomycetota</taxon>
        <taxon>Actinomycetes</taxon>
        <taxon>Mycobacteriales</taxon>
        <taxon>Nocardiaceae</taxon>
        <taxon>Rhodococcus</taxon>
    </lineage>
</organism>
<evidence type="ECO:0000313" key="2">
    <source>
        <dbReference type="EMBL" id="AWK75438.1"/>
    </source>
</evidence>
<accession>A0A2S2C3V2</accession>
<name>A0A2S2C3V2_9NOCA</name>